<organism evidence="1 2">
    <name type="scientific">Pristionchus pacificus</name>
    <name type="common">Parasitic nematode worm</name>
    <dbReference type="NCBI Taxonomy" id="54126"/>
    <lineage>
        <taxon>Eukaryota</taxon>
        <taxon>Metazoa</taxon>
        <taxon>Ecdysozoa</taxon>
        <taxon>Nematoda</taxon>
        <taxon>Chromadorea</taxon>
        <taxon>Rhabditida</taxon>
        <taxon>Rhabditina</taxon>
        <taxon>Diplogasteromorpha</taxon>
        <taxon>Diplogasteroidea</taxon>
        <taxon>Neodiplogasteridae</taxon>
        <taxon>Pristionchus</taxon>
    </lineage>
</organism>
<dbReference type="EnsemblMetazoa" id="PPA44719.1">
    <property type="protein sequence ID" value="PPA44719.1"/>
    <property type="gene ID" value="WBGene00283088"/>
</dbReference>
<reference evidence="2" key="1">
    <citation type="journal article" date="2008" name="Nat. Genet.">
        <title>The Pristionchus pacificus genome provides a unique perspective on nematode lifestyle and parasitism.</title>
        <authorList>
            <person name="Dieterich C."/>
            <person name="Clifton S.W."/>
            <person name="Schuster L.N."/>
            <person name="Chinwalla A."/>
            <person name="Delehaunty K."/>
            <person name="Dinkelacker I."/>
            <person name="Fulton L."/>
            <person name="Fulton R."/>
            <person name="Godfrey J."/>
            <person name="Minx P."/>
            <person name="Mitreva M."/>
            <person name="Roeseler W."/>
            <person name="Tian H."/>
            <person name="Witte H."/>
            <person name="Yang S.P."/>
            <person name="Wilson R.K."/>
            <person name="Sommer R.J."/>
        </authorList>
    </citation>
    <scope>NUCLEOTIDE SEQUENCE [LARGE SCALE GENOMIC DNA]</scope>
    <source>
        <strain evidence="2">PS312</strain>
    </source>
</reference>
<sequence length="176" mass="19802">MELGRATADRRGRRALLDAAPVQHAVHRLLVREQRLHSSRAPRREDTAYSIRERRSTSYQIAVSAVSPVAHSLDQMGLDVDGEGTALEALVPLAQHARRLLATAAARPVVLQKMKYLIEDRQIGCVAKTNIEMTTTTVMWCCKDGLITNETECKKRPYPRLPRKNALPIVHLKFEN</sequence>
<evidence type="ECO:0000313" key="1">
    <source>
        <dbReference type="EnsemblMetazoa" id="PPA44719.1"/>
    </source>
</evidence>
<proteinExistence type="predicted"/>
<keyword evidence="2" id="KW-1185">Reference proteome</keyword>
<accession>A0A8R1V2H3</accession>
<gene>
    <name evidence="1" type="primary">WBGene00283088</name>
</gene>
<evidence type="ECO:0000313" key="2">
    <source>
        <dbReference type="Proteomes" id="UP000005239"/>
    </source>
</evidence>
<reference evidence="1" key="2">
    <citation type="submission" date="2022-06" db="UniProtKB">
        <authorList>
            <consortium name="EnsemblMetazoa"/>
        </authorList>
    </citation>
    <scope>IDENTIFICATION</scope>
    <source>
        <strain evidence="1">PS312</strain>
    </source>
</reference>
<accession>A0A2A6CI04</accession>
<dbReference type="AlphaFoldDB" id="A0A2A6CI04"/>
<protein>
    <submittedName>
        <fullName evidence="1">Uncharacterized protein</fullName>
    </submittedName>
</protein>
<name>A0A2A6CI04_PRIPA</name>
<dbReference type="Proteomes" id="UP000005239">
    <property type="component" value="Unassembled WGS sequence"/>
</dbReference>